<gene>
    <name evidence="2" type="primary">mobC</name>
    <name evidence="2" type="ORF">G4Z16_00625</name>
</gene>
<keyword evidence="3" id="KW-1185">Reference proteome</keyword>
<evidence type="ECO:0000256" key="1">
    <source>
        <dbReference type="SAM" id="MobiDB-lite"/>
    </source>
</evidence>
<dbReference type="AlphaFoldDB" id="A0A7T1WQC5"/>
<sequence length="209" mass="22241">MTKPSNTSDRDEQEPEINSVSARASYRPRHSSPSGKVSWPEPAPGVAGADQRRGALDHQAGTGGGPQPGGEASPRTRSPKLPSRKRSPKSLPDKRVHTISVRLNDDEKRLLAAAAKQTRTSLPAFLARAGLAAARDAENTAAVIAGQRELVAELFAARRNLGWAGSNLNQITKALNSGGQPEQLDAVLDSVRRAAHRVQDAADKLLDRA</sequence>
<evidence type="ECO:0000313" key="3">
    <source>
        <dbReference type="Proteomes" id="UP000595046"/>
    </source>
</evidence>
<organism evidence="2 3">
    <name type="scientific">Streptomyces bathyalis</name>
    <dbReference type="NCBI Taxonomy" id="2710756"/>
    <lineage>
        <taxon>Bacteria</taxon>
        <taxon>Bacillati</taxon>
        <taxon>Actinomycetota</taxon>
        <taxon>Actinomycetes</taxon>
        <taxon>Kitasatosporales</taxon>
        <taxon>Streptomycetaceae</taxon>
        <taxon>Streptomyces</taxon>
    </lineage>
</organism>
<dbReference type="Pfam" id="PF21983">
    <property type="entry name" value="NikA-like"/>
    <property type="match status" value="1"/>
</dbReference>
<proteinExistence type="predicted"/>
<feature type="region of interest" description="Disordered" evidence="1">
    <location>
        <begin position="1"/>
        <end position="95"/>
    </location>
</feature>
<dbReference type="InterPro" id="IPR053842">
    <property type="entry name" value="NikA-like"/>
</dbReference>
<reference evidence="3" key="1">
    <citation type="submission" date="2020-02" db="EMBL/GenBank/DDBJ databases">
        <title>Streptomyces sp. ASO4wet.</title>
        <authorList>
            <person name="Risdian C."/>
            <person name="Landwehr W."/>
            <person name="Schupp P."/>
            <person name="Wink J."/>
        </authorList>
    </citation>
    <scope>NUCLEOTIDE SEQUENCE [LARGE SCALE GENOMIC DNA]</scope>
    <source>
        <strain evidence="3">ASO4wet</strain>
    </source>
</reference>
<protein>
    <submittedName>
        <fullName evidence="2">Plasmid mobilization relaxosome protein MobC</fullName>
    </submittedName>
</protein>
<name>A0A7T1WQC5_9ACTN</name>
<dbReference type="KEGG" id="sbat:G4Z16_00625"/>
<dbReference type="Proteomes" id="UP000595046">
    <property type="component" value="Chromosome"/>
</dbReference>
<evidence type="ECO:0000313" key="2">
    <source>
        <dbReference type="EMBL" id="QPP05139.1"/>
    </source>
</evidence>
<accession>A0A7T1WQC5</accession>
<dbReference type="EMBL" id="CP048882">
    <property type="protein sequence ID" value="QPP05139.1"/>
    <property type="molecule type" value="Genomic_DNA"/>
</dbReference>